<dbReference type="PROSITE" id="PS51257">
    <property type="entry name" value="PROKAR_LIPOPROTEIN"/>
    <property type="match status" value="1"/>
</dbReference>
<dbReference type="GO" id="GO:0009279">
    <property type="term" value="C:cell outer membrane"/>
    <property type="evidence" value="ECO:0007669"/>
    <property type="project" value="UniProtKB-SubCell"/>
</dbReference>
<proteinExistence type="inferred from homology"/>
<organism evidence="8 9">
    <name type="scientific">Catalinimonas alkaloidigena</name>
    <dbReference type="NCBI Taxonomy" id="1075417"/>
    <lineage>
        <taxon>Bacteria</taxon>
        <taxon>Pseudomonadati</taxon>
        <taxon>Bacteroidota</taxon>
        <taxon>Cytophagia</taxon>
        <taxon>Cytophagales</taxon>
        <taxon>Catalimonadaceae</taxon>
        <taxon>Catalinimonas</taxon>
    </lineage>
</organism>
<feature type="domain" description="RagB/SusD" evidence="6">
    <location>
        <begin position="400"/>
        <end position="551"/>
    </location>
</feature>
<evidence type="ECO:0000313" key="8">
    <source>
        <dbReference type="EMBL" id="SDL85974.1"/>
    </source>
</evidence>
<evidence type="ECO:0000256" key="4">
    <source>
        <dbReference type="ARBA" id="ARBA00023136"/>
    </source>
</evidence>
<gene>
    <name evidence="8" type="ORF">SAMN05421823_108298</name>
</gene>
<dbReference type="Pfam" id="PF14322">
    <property type="entry name" value="SusD-like_3"/>
    <property type="match status" value="1"/>
</dbReference>
<keyword evidence="9" id="KW-1185">Reference proteome</keyword>
<dbReference type="SUPFAM" id="SSF48452">
    <property type="entry name" value="TPR-like"/>
    <property type="match status" value="1"/>
</dbReference>
<comment type="similarity">
    <text evidence="2">Belongs to the SusD family.</text>
</comment>
<dbReference type="InterPro" id="IPR011990">
    <property type="entry name" value="TPR-like_helical_dom_sf"/>
</dbReference>
<dbReference type="STRING" id="1075417.SAMN05421823_108298"/>
<dbReference type="AlphaFoldDB" id="A0A1G9NHU7"/>
<evidence type="ECO:0000256" key="1">
    <source>
        <dbReference type="ARBA" id="ARBA00004442"/>
    </source>
</evidence>
<keyword evidence="4" id="KW-0472">Membrane</keyword>
<feature type="domain" description="SusD-like N-terminal" evidence="7">
    <location>
        <begin position="67"/>
        <end position="218"/>
    </location>
</feature>
<accession>A0A1G9NHU7</accession>
<dbReference type="Gene3D" id="1.25.40.390">
    <property type="match status" value="1"/>
</dbReference>
<evidence type="ECO:0000259" key="6">
    <source>
        <dbReference type="Pfam" id="PF07980"/>
    </source>
</evidence>
<keyword evidence="5" id="KW-0998">Cell outer membrane</keyword>
<evidence type="ECO:0000259" key="7">
    <source>
        <dbReference type="Pfam" id="PF14322"/>
    </source>
</evidence>
<evidence type="ECO:0000313" key="9">
    <source>
        <dbReference type="Proteomes" id="UP000198510"/>
    </source>
</evidence>
<dbReference type="Proteomes" id="UP000198510">
    <property type="component" value="Unassembled WGS sequence"/>
</dbReference>
<keyword evidence="3" id="KW-0732">Signal</keyword>
<comment type="subcellular location">
    <subcellularLocation>
        <location evidence="1">Cell outer membrane</location>
    </subcellularLocation>
</comment>
<evidence type="ECO:0000256" key="5">
    <source>
        <dbReference type="ARBA" id="ARBA00023237"/>
    </source>
</evidence>
<dbReference type="Pfam" id="PF07980">
    <property type="entry name" value="SusD_RagB"/>
    <property type="match status" value="1"/>
</dbReference>
<reference evidence="8 9" key="1">
    <citation type="submission" date="2016-10" db="EMBL/GenBank/DDBJ databases">
        <authorList>
            <person name="de Groot N.N."/>
        </authorList>
    </citation>
    <scope>NUCLEOTIDE SEQUENCE [LARGE SCALE GENOMIC DNA]</scope>
    <source>
        <strain evidence="8 9">DSM 25186</strain>
    </source>
</reference>
<protein>
    <submittedName>
        <fullName evidence="8">Starch-binding associating with outer membrane</fullName>
    </submittedName>
</protein>
<sequence>MNLMKKRIILVAALALMSQSCEKILEEEIVSGITAGIYYKTPQGWKGGVNAVYETLRYWYGREEGFTFTTFGTDTYTKGADGSYKYFNDYDGQLNAASGYFSSTWREFYQGINTANTVIDRADAVEGLSETDKVTGIAEARALRALYYFILVQTYGPIHLTLEETTAPTTEANRTPVDRIYSEAIVPDLDFAIANLPATTSQLGRVTKPVAQALRARVAAVMGDWTKVEEMANAVINEGGFSLLPRFIDLWDISNDKNQEIIWSVQYTADPLTNAANGNAGGNRGHLYFLSEYDQIAGMKRDIANGRPWKRFQPTMYLLTLFERGVDSRYEGSFKDVFYVNNAATAPAGLNVGDTAYYVVPYAVPDEIQKSKPYFFVDVDPNATDEVMKLRQINYRWFPTLRKHLDPLRLTIQQEEGRRDFPVIRLAEMYLLLGESLMMQGRHEEAAEAINVVRRRAAFPGQETAIEIDASVLSGTGDHEGIDFILDERARELVGEMHRWFDLKRTGKLIERVQKYNPDAAQNIQNFHLYRPIPQDQLDRVSGGYQQNEGYGG</sequence>
<dbReference type="InterPro" id="IPR033985">
    <property type="entry name" value="SusD-like_N"/>
</dbReference>
<dbReference type="EMBL" id="FNFO01000008">
    <property type="protein sequence ID" value="SDL85974.1"/>
    <property type="molecule type" value="Genomic_DNA"/>
</dbReference>
<dbReference type="InterPro" id="IPR012944">
    <property type="entry name" value="SusD_RagB_dom"/>
</dbReference>
<evidence type="ECO:0000256" key="2">
    <source>
        <dbReference type="ARBA" id="ARBA00006275"/>
    </source>
</evidence>
<evidence type="ECO:0000256" key="3">
    <source>
        <dbReference type="ARBA" id="ARBA00022729"/>
    </source>
</evidence>
<name>A0A1G9NHU7_9BACT</name>